<dbReference type="EMBL" id="JADYXP020000005">
    <property type="protein sequence ID" value="KAL0123561.1"/>
    <property type="molecule type" value="Genomic_DNA"/>
</dbReference>
<dbReference type="Proteomes" id="UP001430953">
    <property type="component" value="Unassembled WGS sequence"/>
</dbReference>
<comment type="caution">
    <text evidence="1">The sequence shown here is derived from an EMBL/GenBank/DDBJ whole genome shotgun (WGS) entry which is preliminary data.</text>
</comment>
<evidence type="ECO:0000313" key="2">
    <source>
        <dbReference type="Proteomes" id="UP001430953"/>
    </source>
</evidence>
<sequence length="74" mass="8232">MEIAVLCAKRGSSGRLAFTTSAVSQKHILSSLENRFSQHVSLFIVVYRYPQEVPLRTTVSLIIRGATDLKSSHK</sequence>
<gene>
    <name evidence="1" type="ORF">PUN28_005819</name>
</gene>
<reference evidence="1 2" key="1">
    <citation type="submission" date="2023-03" db="EMBL/GenBank/DDBJ databases">
        <title>High recombination rates correlate with genetic variation in Cardiocondyla obscurior ants.</title>
        <authorList>
            <person name="Errbii M."/>
        </authorList>
    </citation>
    <scope>NUCLEOTIDE SEQUENCE [LARGE SCALE GENOMIC DNA]</scope>
    <source>
        <strain evidence="1">Alpha-2009</strain>
        <tissue evidence="1">Whole body</tissue>
    </source>
</reference>
<protein>
    <submittedName>
        <fullName evidence="1">Uncharacterized protein</fullName>
    </submittedName>
</protein>
<proteinExistence type="predicted"/>
<keyword evidence="2" id="KW-1185">Reference proteome</keyword>
<evidence type="ECO:0000313" key="1">
    <source>
        <dbReference type="EMBL" id="KAL0123561.1"/>
    </source>
</evidence>
<dbReference type="AlphaFoldDB" id="A0AAW2G5N2"/>
<accession>A0AAW2G5N2</accession>
<name>A0AAW2G5N2_9HYME</name>
<organism evidence="1 2">
    <name type="scientific">Cardiocondyla obscurior</name>
    <dbReference type="NCBI Taxonomy" id="286306"/>
    <lineage>
        <taxon>Eukaryota</taxon>
        <taxon>Metazoa</taxon>
        <taxon>Ecdysozoa</taxon>
        <taxon>Arthropoda</taxon>
        <taxon>Hexapoda</taxon>
        <taxon>Insecta</taxon>
        <taxon>Pterygota</taxon>
        <taxon>Neoptera</taxon>
        <taxon>Endopterygota</taxon>
        <taxon>Hymenoptera</taxon>
        <taxon>Apocrita</taxon>
        <taxon>Aculeata</taxon>
        <taxon>Formicoidea</taxon>
        <taxon>Formicidae</taxon>
        <taxon>Myrmicinae</taxon>
        <taxon>Cardiocondyla</taxon>
    </lineage>
</organism>